<evidence type="ECO:0000313" key="2">
    <source>
        <dbReference type="EMBL" id="TPG55041.1"/>
    </source>
</evidence>
<dbReference type="InterPro" id="IPR009444">
    <property type="entry name" value="Conjugal_tfr_TraD_a-type"/>
</dbReference>
<keyword evidence="3" id="KW-1185">Reference proteome</keyword>
<dbReference type="EMBL" id="RCZC01000002">
    <property type="protein sequence ID" value="TPG55041.1"/>
    <property type="molecule type" value="Genomic_DNA"/>
</dbReference>
<sequence length="106" mass="11422">MRKPRDFDAELKTLSDKARQLKEQRLRQLGELVIATSADALPLEQLAGALLAAVEAEDKTTKEGWRRSGAAFFQVARKAGGGARGSSRRERADRGGAPSATGEDRA</sequence>
<evidence type="ECO:0000256" key="1">
    <source>
        <dbReference type="SAM" id="MobiDB-lite"/>
    </source>
</evidence>
<accession>A0A502G089</accession>
<reference evidence="2 3" key="1">
    <citation type="journal article" date="2019" name="Environ. Microbiol.">
        <title>Species interactions and distinct microbial communities in high Arctic permafrost affected cryosols are associated with the CH4 and CO2 gas fluxes.</title>
        <authorList>
            <person name="Altshuler I."/>
            <person name="Hamel J."/>
            <person name="Turney S."/>
            <person name="Magnuson E."/>
            <person name="Levesque R."/>
            <person name="Greer C."/>
            <person name="Whyte L.G."/>
        </authorList>
    </citation>
    <scope>NUCLEOTIDE SEQUENCE [LARGE SCALE GENOMIC DNA]</scope>
    <source>
        <strain evidence="2 3">E6.1</strain>
    </source>
</reference>
<dbReference type="AlphaFoldDB" id="A0A502G089"/>
<dbReference type="OrthoDB" id="7284210at2"/>
<dbReference type="Proteomes" id="UP000319931">
    <property type="component" value="Unassembled WGS sequence"/>
</dbReference>
<protein>
    <submittedName>
        <fullName evidence="2">Conjugal transfer protein TraD</fullName>
    </submittedName>
</protein>
<comment type="caution">
    <text evidence="2">The sequence shown here is derived from an EMBL/GenBank/DDBJ whole genome shotgun (WGS) entry which is preliminary data.</text>
</comment>
<organism evidence="2 3">
    <name type="scientific">Sphingomonas glacialis</name>
    <dbReference type="NCBI Taxonomy" id="658225"/>
    <lineage>
        <taxon>Bacteria</taxon>
        <taxon>Pseudomonadati</taxon>
        <taxon>Pseudomonadota</taxon>
        <taxon>Alphaproteobacteria</taxon>
        <taxon>Sphingomonadales</taxon>
        <taxon>Sphingomonadaceae</taxon>
        <taxon>Sphingomonas</taxon>
    </lineage>
</organism>
<dbReference type="RefSeq" id="WP_140850179.1">
    <property type="nucleotide sequence ID" value="NZ_RCZC01000002.1"/>
</dbReference>
<evidence type="ECO:0000313" key="3">
    <source>
        <dbReference type="Proteomes" id="UP000319931"/>
    </source>
</evidence>
<proteinExistence type="predicted"/>
<dbReference type="Pfam" id="PF06412">
    <property type="entry name" value="TraD"/>
    <property type="match status" value="1"/>
</dbReference>
<name>A0A502G089_9SPHN</name>
<gene>
    <name evidence="2" type="ORF">EAH76_10735</name>
</gene>
<feature type="region of interest" description="Disordered" evidence="1">
    <location>
        <begin position="77"/>
        <end position="106"/>
    </location>
</feature>